<evidence type="ECO:0000313" key="3">
    <source>
        <dbReference type="Proteomes" id="UP000694410"/>
    </source>
</evidence>
<dbReference type="PRINTS" id="PR01217">
    <property type="entry name" value="PRICHEXTENSN"/>
</dbReference>
<feature type="compositionally biased region" description="Pro residues" evidence="1">
    <location>
        <begin position="186"/>
        <end position="212"/>
    </location>
</feature>
<feature type="region of interest" description="Disordered" evidence="1">
    <location>
        <begin position="103"/>
        <end position="252"/>
    </location>
</feature>
<feature type="compositionally biased region" description="Pro residues" evidence="1">
    <location>
        <begin position="137"/>
        <end position="163"/>
    </location>
</feature>
<organism evidence="2 3">
    <name type="scientific">Cyanistes caeruleus</name>
    <name type="common">Eurasian blue tit</name>
    <name type="synonym">Parus caeruleus</name>
    <dbReference type="NCBI Taxonomy" id="156563"/>
    <lineage>
        <taxon>Eukaryota</taxon>
        <taxon>Metazoa</taxon>
        <taxon>Chordata</taxon>
        <taxon>Craniata</taxon>
        <taxon>Vertebrata</taxon>
        <taxon>Euteleostomi</taxon>
        <taxon>Archelosauria</taxon>
        <taxon>Archosauria</taxon>
        <taxon>Dinosauria</taxon>
        <taxon>Saurischia</taxon>
        <taxon>Theropoda</taxon>
        <taxon>Coelurosauria</taxon>
        <taxon>Aves</taxon>
        <taxon>Neognathae</taxon>
        <taxon>Neoaves</taxon>
        <taxon>Telluraves</taxon>
        <taxon>Australaves</taxon>
        <taxon>Passeriformes</taxon>
        <taxon>Paridae</taxon>
        <taxon>Cyanistes</taxon>
    </lineage>
</organism>
<name>A0A8C0Z8E1_CYACU</name>
<evidence type="ECO:0000256" key="1">
    <source>
        <dbReference type="SAM" id="MobiDB-lite"/>
    </source>
</evidence>
<dbReference type="AlphaFoldDB" id="A0A8C0Z8E1"/>
<feature type="compositionally biased region" description="Low complexity" evidence="1">
    <location>
        <begin position="164"/>
        <end position="185"/>
    </location>
</feature>
<feature type="compositionally biased region" description="Pro residues" evidence="1">
    <location>
        <begin position="223"/>
        <end position="240"/>
    </location>
</feature>
<accession>A0A8C0Z8E1</accession>
<keyword evidence="3" id="KW-1185">Reference proteome</keyword>
<reference evidence="2" key="1">
    <citation type="submission" date="2025-08" db="UniProtKB">
        <authorList>
            <consortium name="Ensembl"/>
        </authorList>
    </citation>
    <scope>IDENTIFICATION</scope>
</reference>
<dbReference type="Ensembl" id="ENSCCET00000002870.1">
    <property type="protein sequence ID" value="ENSCCEP00000001673.1"/>
    <property type="gene ID" value="ENSCCEG00000001957.1"/>
</dbReference>
<evidence type="ECO:0000313" key="2">
    <source>
        <dbReference type="Ensembl" id="ENSCCEP00000001673.1"/>
    </source>
</evidence>
<protein>
    <submittedName>
        <fullName evidence="2">Uncharacterized protein</fullName>
    </submittedName>
</protein>
<feature type="compositionally biased region" description="Low complexity" evidence="1">
    <location>
        <begin position="213"/>
        <end position="222"/>
    </location>
</feature>
<proteinExistence type="predicted"/>
<sequence length="309" mass="30009">CNYLSENPGTGYQLTAGAGLPGAVCLSQEELQGLSHFYSSIGPREEDMEYVAARVFLKIGKCQSMSNACDVGAVTKLLPGICKALKTISQGCSSVSQVPQTVQAGGAGTAPVPSVPGTAPVPSVPGTAPVPSVPGTDPVPPVPGTAPAPVPSVPGTAPAPVPSVPGTAPVPSVPGTDPVPSVPGTSPAPVPPVPGTSPVPPVPGTSPVPPVPGTSVPSVPGTAPAPVPSVPGTAPVPPVPGTGTAPAPVPSVPGTAPPDLLLCSRSTWSVFAVGPWVGALGRASPSPAAEEGTVADPWRGVAVPWGVWG</sequence>
<dbReference type="Proteomes" id="UP000694410">
    <property type="component" value="Unplaced"/>
</dbReference>
<reference evidence="2" key="2">
    <citation type="submission" date="2025-09" db="UniProtKB">
        <authorList>
            <consortium name="Ensembl"/>
        </authorList>
    </citation>
    <scope>IDENTIFICATION</scope>
</reference>